<dbReference type="Proteomes" id="UP001319200">
    <property type="component" value="Unassembled WGS sequence"/>
</dbReference>
<dbReference type="InterPro" id="IPR053142">
    <property type="entry name" value="PchR_regulatory_protein"/>
</dbReference>
<dbReference type="SUPFAM" id="SSF46689">
    <property type="entry name" value="Homeodomain-like"/>
    <property type="match status" value="2"/>
</dbReference>
<reference evidence="5 6" key="1">
    <citation type="submission" date="2021-05" db="EMBL/GenBank/DDBJ databases">
        <title>A Polyphasic approach of four new species of the genus Ohtaekwangia: Ohtaekwangia histidinii sp. nov., Ohtaekwangia cretensis sp. nov., Ohtaekwangia indiensis sp. nov., Ohtaekwangia reichenbachii sp. nov. from diverse environment.</title>
        <authorList>
            <person name="Octaviana S."/>
        </authorList>
    </citation>
    <scope>NUCLEOTIDE SEQUENCE [LARGE SCALE GENOMIC DNA]</scope>
    <source>
        <strain evidence="5 6">PWU4</strain>
    </source>
</reference>
<dbReference type="InterPro" id="IPR018062">
    <property type="entry name" value="HTH_AraC-typ_CS"/>
</dbReference>
<evidence type="ECO:0000313" key="5">
    <source>
        <dbReference type="EMBL" id="MBT1697929.1"/>
    </source>
</evidence>
<proteinExistence type="predicted"/>
<dbReference type="RefSeq" id="WP_254163802.1">
    <property type="nucleotide sequence ID" value="NZ_JAHESF010000012.1"/>
</dbReference>
<dbReference type="InterPro" id="IPR020449">
    <property type="entry name" value="Tscrpt_reg_AraC-type_HTH"/>
</dbReference>
<dbReference type="GO" id="GO:0003700">
    <property type="term" value="F:DNA-binding transcription factor activity"/>
    <property type="evidence" value="ECO:0007669"/>
    <property type="project" value="InterPro"/>
</dbReference>
<sequence length="344" mass="39592">MNPADYMLYKLSLHSREHGNIVCSPYTDAPIDIPGLFENDEDALSLQATGPFGAMVFNELKNDHFTIHHSYYAPEQDINLIMSNEESFLGIHVNLRNNLRYVFDDFPGAFPEIPMLKYQYNMVFTPRVHTAYTLHKGHEYGTFAIHYSRGYLERFIMAIPQLSEFLKKVESNLPAVISPVNLWSTLELRSIIQSILYCNFKGIQKKMYLETKMHELILLAFQNMPDLALKPGISLRQSDLEKLHQAREYIIQHLDNPGTLLELAHKVGINDFKLKQGFKQIYGTTVFGLVHEERMQKALTLLRETNMSILDISMLTGYKNASNFTAAFRKRFGYPPSDLKISNT</sequence>
<dbReference type="PANTHER" id="PTHR47893">
    <property type="entry name" value="REGULATORY PROTEIN PCHR"/>
    <property type="match status" value="1"/>
</dbReference>
<dbReference type="SMART" id="SM00342">
    <property type="entry name" value="HTH_ARAC"/>
    <property type="match status" value="1"/>
</dbReference>
<dbReference type="GO" id="GO:0043565">
    <property type="term" value="F:sequence-specific DNA binding"/>
    <property type="evidence" value="ECO:0007669"/>
    <property type="project" value="InterPro"/>
</dbReference>
<evidence type="ECO:0000256" key="3">
    <source>
        <dbReference type="ARBA" id="ARBA00023163"/>
    </source>
</evidence>
<comment type="caution">
    <text evidence="5">The sequence shown here is derived from an EMBL/GenBank/DDBJ whole genome shotgun (WGS) entry which is preliminary data.</text>
</comment>
<dbReference type="PRINTS" id="PR00032">
    <property type="entry name" value="HTHARAC"/>
</dbReference>
<keyword evidence="3" id="KW-0804">Transcription</keyword>
<accession>A0AAP2GJE5</accession>
<keyword evidence="6" id="KW-1185">Reference proteome</keyword>
<dbReference type="PROSITE" id="PS00041">
    <property type="entry name" value="HTH_ARAC_FAMILY_1"/>
    <property type="match status" value="1"/>
</dbReference>
<organism evidence="5 6">
    <name type="scientific">Chryseosolibacter histidini</name>
    <dbReference type="NCBI Taxonomy" id="2782349"/>
    <lineage>
        <taxon>Bacteria</taxon>
        <taxon>Pseudomonadati</taxon>
        <taxon>Bacteroidota</taxon>
        <taxon>Cytophagia</taxon>
        <taxon>Cytophagales</taxon>
        <taxon>Chryseotaleaceae</taxon>
        <taxon>Chryseosolibacter</taxon>
    </lineage>
</organism>
<dbReference type="InterPro" id="IPR018060">
    <property type="entry name" value="HTH_AraC"/>
</dbReference>
<evidence type="ECO:0000313" key="6">
    <source>
        <dbReference type="Proteomes" id="UP001319200"/>
    </source>
</evidence>
<dbReference type="AlphaFoldDB" id="A0AAP2GJE5"/>
<evidence type="ECO:0000256" key="2">
    <source>
        <dbReference type="ARBA" id="ARBA00023125"/>
    </source>
</evidence>
<dbReference type="Pfam" id="PF12833">
    <property type="entry name" value="HTH_18"/>
    <property type="match status" value="1"/>
</dbReference>
<protein>
    <submittedName>
        <fullName evidence="5">AraC family transcriptional regulator</fullName>
    </submittedName>
</protein>
<name>A0AAP2GJE5_9BACT</name>
<gene>
    <name evidence="5" type="ORF">KK083_13635</name>
</gene>
<keyword evidence="1" id="KW-0805">Transcription regulation</keyword>
<dbReference type="InterPro" id="IPR009057">
    <property type="entry name" value="Homeodomain-like_sf"/>
</dbReference>
<feature type="domain" description="HTH araC/xylS-type" evidence="4">
    <location>
        <begin position="244"/>
        <end position="342"/>
    </location>
</feature>
<dbReference type="PANTHER" id="PTHR47893:SF1">
    <property type="entry name" value="REGULATORY PROTEIN PCHR"/>
    <property type="match status" value="1"/>
</dbReference>
<evidence type="ECO:0000256" key="1">
    <source>
        <dbReference type="ARBA" id="ARBA00023015"/>
    </source>
</evidence>
<dbReference type="EMBL" id="JAHESF010000012">
    <property type="protein sequence ID" value="MBT1697929.1"/>
    <property type="molecule type" value="Genomic_DNA"/>
</dbReference>
<keyword evidence="2" id="KW-0238">DNA-binding</keyword>
<dbReference type="Gene3D" id="1.10.10.60">
    <property type="entry name" value="Homeodomain-like"/>
    <property type="match status" value="2"/>
</dbReference>
<dbReference type="PROSITE" id="PS01124">
    <property type="entry name" value="HTH_ARAC_FAMILY_2"/>
    <property type="match status" value="1"/>
</dbReference>
<evidence type="ECO:0000259" key="4">
    <source>
        <dbReference type="PROSITE" id="PS01124"/>
    </source>
</evidence>